<keyword evidence="4" id="KW-1185">Reference proteome</keyword>
<evidence type="ECO:0000256" key="1">
    <source>
        <dbReference type="SAM" id="Phobius"/>
    </source>
</evidence>
<dbReference type="Proteomes" id="UP000014760">
    <property type="component" value="Unassembled WGS sequence"/>
</dbReference>
<dbReference type="HOGENOM" id="CLU_1549095_0_0_1"/>
<dbReference type="EnsemblMetazoa" id="CapteT186185">
    <property type="protein sequence ID" value="CapteP186185"/>
    <property type="gene ID" value="CapteG186185"/>
</dbReference>
<dbReference type="AlphaFoldDB" id="R7UBZ4"/>
<feature type="transmembrane region" description="Helical" evidence="1">
    <location>
        <begin position="72"/>
        <end position="95"/>
    </location>
</feature>
<organism evidence="2">
    <name type="scientific">Capitella teleta</name>
    <name type="common">Polychaete worm</name>
    <dbReference type="NCBI Taxonomy" id="283909"/>
    <lineage>
        <taxon>Eukaryota</taxon>
        <taxon>Metazoa</taxon>
        <taxon>Spiralia</taxon>
        <taxon>Lophotrochozoa</taxon>
        <taxon>Annelida</taxon>
        <taxon>Polychaeta</taxon>
        <taxon>Sedentaria</taxon>
        <taxon>Scolecida</taxon>
        <taxon>Capitellidae</taxon>
        <taxon>Capitella</taxon>
    </lineage>
</organism>
<dbReference type="EMBL" id="KB303020">
    <property type="protein sequence ID" value="ELU03631.1"/>
    <property type="molecule type" value="Genomic_DNA"/>
</dbReference>
<keyword evidence="1" id="KW-0472">Membrane</keyword>
<name>R7UBZ4_CAPTE</name>
<reference evidence="2 4" key="2">
    <citation type="journal article" date="2013" name="Nature">
        <title>Insights into bilaterian evolution from three spiralian genomes.</title>
        <authorList>
            <person name="Simakov O."/>
            <person name="Marletaz F."/>
            <person name="Cho S.J."/>
            <person name="Edsinger-Gonzales E."/>
            <person name="Havlak P."/>
            <person name="Hellsten U."/>
            <person name="Kuo D.H."/>
            <person name="Larsson T."/>
            <person name="Lv J."/>
            <person name="Arendt D."/>
            <person name="Savage R."/>
            <person name="Osoegawa K."/>
            <person name="de Jong P."/>
            <person name="Grimwood J."/>
            <person name="Chapman J.A."/>
            <person name="Shapiro H."/>
            <person name="Aerts A."/>
            <person name="Otillar R.P."/>
            <person name="Terry A.Y."/>
            <person name="Boore J.L."/>
            <person name="Grigoriev I.V."/>
            <person name="Lindberg D.R."/>
            <person name="Seaver E.C."/>
            <person name="Weisblat D.A."/>
            <person name="Putnam N.H."/>
            <person name="Rokhsar D.S."/>
        </authorList>
    </citation>
    <scope>NUCLEOTIDE SEQUENCE</scope>
    <source>
        <strain evidence="2 4">I ESC-2004</strain>
    </source>
</reference>
<reference evidence="4" key="1">
    <citation type="submission" date="2012-12" db="EMBL/GenBank/DDBJ databases">
        <authorList>
            <person name="Hellsten U."/>
            <person name="Grimwood J."/>
            <person name="Chapman J.A."/>
            <person name="Shapiro H."/>
            <person name="Aerts A."/>
            <person name="Otillar R.P."/>
            <person name="Terry A.Y."/>
            <person name="Boore J.L."/>
            <person name="Simakov O."/>
            <person name="Marletaz F."/>
            <person name="Cho S.-J."/>
            <person name="Edsinger-Gonzales E."/>
            <person name="Havlak P."/>
            <person name="Kuo D.-H."/>
            <person name="Larsson T."/>
            <person name="Lv J."/>
            <person name="Arendt D."/>
            <person name="Savage R."/>
            <person name="Osoegawa K."/>
            <person name="de Jong P."/>
            <person name="Lindberg D.R."/>
            <person name="Seaver E.C."/>
            <person name="Weisblat D.A."/>
            <person name="Putnam N.H."/>
            <person name="Grigoriev I.V."/>
            <person name="Rokhsar D.S."/>
        </authorList>
    </citation>
    <scope>NUCLEOTIDE SEQUENCE</scope>
    <source>
        <strain evidence="4">I ESC-2004</strain>
    </source>
</reference>
<evidence type="ECO:0000313" key="3">
    <source>
        <dbReference type="EnsemblMetazoa" id="CapteP186185"/>
    </source>
</evidence>
<dbReference type="EMBL" id="AMQN01001496">
    <property type="status" value="NOT_ANNOTATED_CDS"/>
    <property type="molecule type" value="Genomic_DNA"/>
</dbReference>
<gene>
    <name evidence="2" type="ORF">CAPTEDRAFT_186185</name>
</gene>
<reference evidence="3" key="3">
    <citation type="submission" date="2015-06" db="UniProtKB">
        <authorList>
            <consortium name="EnsemblMetazoa"/>
        </authorList>
    </citation>
    <scope>IDENTIFICATION</scope>
</reference>
<sequence>MANGSFWSVTLTMMFLGSTSMFFAAFCYPDWFHNEAYEFGLWWRPPCDPKAKACRQLRCEETPYDEDWCWCWAAAIMCLGLVCCVVSVAAFCFWLHVSMSGHKQHIQRGSRYVAQLAFLFTAGFDAAVIFTLTVGLSEMPNGYGFYFVISNFVLNLCLFLLLLLTGPQFALED</sequence>
<proteinExistence type="predicted"/>
<evidence type="ECO:0000313" key="2">
    <source>
        <dbReference type="EMBL" id="ELU03631.1"/>
    </source>
</evidence>
<feature type="transmembrane region" description="Helical" evidence="1">
    <location>
        <begin position="143"/>
        <end position="164"/>
    </location>
</feature>
<evidence type="ECO:0000313" key="4">
    <source>
        <dbReference type="Proteomes" id="UP000014760"/>
    </source>
</evidence>
<keyword evidence="1" id="KW-0812">Transmembrane</keyword>
<accession>R7UBZ4</accession>
<protein>
    <submittedName>
        <fullName evidence="2 3">Uncharacterized protein</fullName>
    </submittedName>
</protein>
<feature type="transmembrane region" description="Helical" evidence="1">
    <location>
        <begin position="116"/>
        <end position="137"/>
    </location>
</feature>
<keyword evidence="1" id="KW-1133">Transmembrane helix</keyword>